<accession>A0ABT6M3W1</accession>
<sequence length="183" mass="18604">MHMRTRKTLARTVSGVAIAAAAALAVPALATAAPAVSAPKITASANAHTITVTVENTNTDAATTCGAYAIVASKLSELEKDPSKLLEPGFAAWKVKTKERVGAASTKEFTTPDFNDGVYAVIGECTSASGAPAVSQPKIVSLPENAMFGSLENGALKNLVDFLDSGNIDGLIKAISAGSSQAK</sequence>
<dbReference type="EMBL" id="JARXVC010000001">
    <property type="protein sequence ID" value="MDH6278992.1"/>
    <property type="molecule type" value="Genomic_DNA"/>
</dbReference>
<dbReference type="Proteomes" id="UP001160334">
    <property type="component" value="Unassembled WGS sequence"/>
</dbReference>
<organism evidence="2 3">
    <name type="scientific">Prescottella agglutinans</name>
    <dbReference type="NCBI Taxonomy" id="1644129"/>
    <lineage>
        <taxon>Bacteria</taxon>
        <taxon>Bacillati</taxon>
        <taxon>Actinomycetota</taxon>
        <taxon>Actinomycetes</taxon>
        <taxon>Mycobacteriales</taxon>
        <taxon>Nocardiaceae</taxon>
        <taxon>Prescottella</taxon>
    </lineage>
</organism>
<proteinExistence type="predicted"/>
<evidence type="ECO:0000313" key="3">
    <source>
        <dbReference type="Proteomes" id="UP001160334"/>
    </source>
</evidence>
<evidence type="ECO:0000256" key="1">
    <source>
        <dbReference type="SAM" id="SignalP"/>
    </source>
</evidence>
<gene>
    <name evidence="2" type="ORF">M2280_000197</name>
</gene>
<reference evidence="2 3" key="1">
    <citation type="submission" date="2023-04" db="EMBL/GenBank/DDBJ databases">
        <title>Forest soil microbial communities from Buena Vista Peninsula, Colon Province, Panama.</title>
        <authorList>
            <person name="Bouskill N."/>
        </authorList>
    </citation>
    <scope>NUCLEOTIDE SEQUENCE [LARGE SCALE GENOMIC DNA]</scope>
    <source>
        <strain evidence="2 3">CFH S0262</strain>
    </source>
</reference>
<keyword evidence="3" id="KW-1185">Reference proteome</keyword>
<keyword evidence="1" id="KW-0732">Signal</keyword>
<comment type="caution">
    <text evidence="2">The sequence shown here is derived from an EMBL/GenBank/DDBJ whole genome shotgun (WGS) entry which is preliminary data.</text>
</comment>
<protein>
    <recommendedName>
        <fullName evidence="4">Secreted protein</fullName>
    </recommendedName>
</protein>
<evidence type="ECO:0008006" key="4">
    <source>
        <dbReference type="Google" id="ProtNLM"/>
    </source>
</evidence>
<feature type="chain" id="PRO_5045407921" description="Secreted protein" evidence="1">
    <location>
        <begin position="33"/>
        <end position="183"/>
    </location>
</feature>
<name>A0ABT6M3W1_9NOCA</name>
<feature type="signal peptide" evidence="1">
    <location>
        <begin position="1"/>
        <end position="32"/>
    </location>
</feature>
<evidence type="ECO:0000313" key="2">
    <source>
        <dbReference type="EMBL" id="MDH6278992.1"/>
    </source>
</evidence>
<dbReference type="RefSeq" id="WP_280758401.1">
    <property type="nucleotide sequence ID" value="NZ_JARXVC010000001.1"/>
</dbReference>